<proteinExistence type="inferred from homology"/>
<organism evidence="1 2">
    <name type="scientific">Alteromonas australica</name>
    <dbReference type="NCBI Taxonomy" id="589873"/>
    <lineage>
        <taxon>Bacteria</taxon>
        <taxon>Pseudomonadati</taxon>
        <taxon>Pseudomonadota</taxon>
        <taxon>Gammaproteobacteria</taxon>
        <taxon>Alteromonadales</taxon>
        <taxon>Alteromonadaceae</taxon>
        <taxon>Alteromonas/Salinimonas group</taxon>
        <taxon>Alteromonas</taxon>
    </lineage>
</organism>
<dbReference type="Proteomes" id="UP000264779">
    <property type="component" value="Unassembled WGS sequence"/>
</dbReference>
<protein>
    <submittedName>
        <fullName evidence="1">Phage capsid protein</fullName>
    </submittedName>
</protein>
<name>A0A358E1A1_9ALTE</name>
<dbReference type="AlphaFoldDB" id="A0A358E1A1"/>
<dbReference type="Gene3D" id="3.30.1930.10">
    <property type="entry name" value="capsid protein of prophage domain"/>
    <property type="match status" value="1"/>
</dbReference>
<reference evidence="1 2" key="1">
    <citation type="journal article" date="2018" name="Nat. Biotechnol.">
        <title>A standardized bacterial taxonomy based on genome phylogeny substantially revises the tree of life.</title>
        <authorList>
            <person name="Parks D.H."/>
            <person name="Chuvochina M."/>
            <person name="Waite D.W."/>
            <person name="Rinke C."/>
            <person name="Skarshewski A."/>
            <person name="Chaumeil P.A."/>
            <person name="Hugenholtz P."/>
        </authorList>
    </citation>
    <scope>NUCLEOTIDE SEQUENCE [LARGE SCALE GENOMIC DNA]</scope>
    <source>
        <strain evidence="1">UBA11621</strain>
    </source>
</reference>
<comment type="caution">
    <text evidence="1">The sequence shown here is derived from an EMBL/GenBank/DDBJ whole genome shotgun (WGS) entry which is preliminary data.</text>
</comment>
<evidence type="ECO:0000313" key="2">
    <source>
        <dbReference type="Proteomes" id="UP000264779"/>
    </source>
</evidence>
<dbReference type="RefSeq" id="WP_272965296.1">
    <property type="nucleotide sequence ID" value="NZ_CALBIY010000020.1"/>
</dbReference>
<dbReference type="EMBL" id="DONK01000198">
    <property type="protein sequence ID" value="HBU52200.1"/>
    <property type="molecule type" value="Genomic_DNA"/>
</dbReference>
<dbReference type="HAMAP" id="MF_04133">
    <property type="entry name" value="CAPSID_LAMBDA"/>
    <property type="match status" value="1"/>
</dbReference>
<dbReference type="Pfam" id="PF03864">
    <property type="entry name" value="Phage_cap_E"/>
    <property type="match status" value="1"/>
</dbReference>
<evidence type="ECO:0000313" key="1">
    <source>
        <dbReference type="EMBL" id="HBU52200.1"/>
    </source>
</evidence>
<dbReference type="Gene3D" id="3.15.30.10">
    <property type="entry name" value="putative capsid protein of prophage domain like"/>
    <property type="match status" value="1"/>
</dbReference>
<gene>
    <name evidence="1" type="ORF">DEB45_13160</name>
</gene>
<dbReference type="InterPro" id="IPR005564">
    <property type="entry name" value="Major_capsid_GpE"/>
</dbReference>
<accession>A0A358E1A1</accession>
<sequence>MFTPLATSTMLSIVSTMGKFDPFFLRLFFGSVVTSPDESIHFDKIHDDVVMAPFVSPVIAGKVHKEKGGELKKFTPAYVKPKHVVKPSNNLKRRPGESYLGELTPAQRKQATVVDLLDRQDKAITAREEWMAAQAVLTGSVTVEGEDYEKQVVDFGRNPENSITLIGAAKWDAVDPDTYDPTDDITTWAENATGNINTIVMGKTAWAKFYSFKSVKDNLDTRRGSSSEMETATKDLGMVVSFKGYFGDVAIWVYIGQYIDAETGNKEYYMPAGKILLGNSSYDGVRCYGAIQDVRANDEGIVSASRYPKNWMQEDPSVEYIMTQSAPLMVTPDPNAFVDVTVL</sequence>